<keyword evidence="3" id="KW-0255">Endonuclease</keyword>
<dbReference type="InterPro" id="IPR011335">
    <property type="entry name" value="Restrct_endonuc-II-like"/>
</dbReference>
<dbReference type="PANTHER" id="PTHR34039">
    <property type="entry name" value="UPF0102 PROTEIN YRAN"/>
    <property type="match status" value="1"/>
</dbReference>
<dbReference type="RefSeq" id="WP_089254559.1">
    <property type="nucleotide sequence ID" value="NZ_FZPH01000018.1"/>
</dbReference>
<dbReference type="HAMAP" id="MF_00048">
    <property type="entry name" value="UPF0102"/>
    <property type="match status" value="1"/>
</dbReference>
<dbReference type="EMBL" id="FZPH01000018">
    <property type="protein sequence ID" value="SNT64719.1"/>
    <property type="molecule type" value="Genomic_DNA"/>
</dbReference>
<evidence type="ECO:0000256" key="1">
    <source>
        <dbReference type="ARBA" id="ARBA00006738"/>
    </source>
</evidence>
<dbReference type="AlphaFoldDB" id="A0A239PE93"/>
<dbReference type="NCBIfam" id="NF009150">
    <property type="entry name" value="PRK12497.1-3"/>
    <property type="match status" value="1"/>
</dbReference>
<gene>
    <name evidence="3" type="ORF">SAMN05421812_1188</name>
</gene>
<dbReference type="GO" id="GO:0003676">
    <property type="term" value="F:nucleic acid binding"/>
    <property type="evidence" value="ECO:0007669"/>
    <property type="project" value="InterPro"/>
</dbReference>
<comment type="similarity">
    <text evidence="1 2">Belongs to the UPF0102 family.</text>
</comment>
<dbReference type="CDD" id="cd20736">
    <property type="entry name" value="PoNe_Nuclease"/>
    <property type="match status" value="1"/>
</dbReference>
<keyword evidence="4" id="KW-1185">Reference proteome</keyword>
<keyword evidence="3" id="KW-0540">Nuclease</keyword>
<dbReference type="OrthoDB" id="9794876at2"/>
<dbReference type="SUPFAM" id="SSF52980">
    <property type="entry name" value="Restriction endonuclease-like"/>
    <property type="match status" value="1"/>
</dbReference>
<proteinExistence type="inferred from homology"/>
<dbReference type="NCBIfam" id="NF009154">
    <property type="entry name" value="PRK12497.3-3"/>
    <property type="match status" value="1"/>
</dbReference>
<keyword evidence="3" id="KW-0378">Hydrolase</keyword>
<dbReference type="InterPro" id="IPR003509">
    <property type="entry name" value="UPF0102_YraN-like"/>
</dbReference>
<protein>
    <recommendedName>
        <fullName evidence="2">UPF0102 protein SAMN05421812_1188</fullName>
    </recommendedName>
</protein>
<organism evidence="3 4">
    <name type="scientific">Asanoa hainanensis</name>
    <dbReference type="NCBI Taxonomy" id="560556"/>
    <lineage>
        <taxon>Bacteria</taxon>
        <taxon>Bacillati</taxon>
        <taxon>Actinomycetota</taxon>
        <taxon>Actinomycetes</taxon>
        <taxon>Micromonosporales</taxon>
        <taxon>Micromonosporaceae</taxon>
        <taxon>Asanoa</taxon>
    </lineage>
</organism>
<dbReference type="GO" id="GO:0004519">
    <property type="term" value="F:endonuclease activity"/>
    <property type="evidence" value="ECO:0007669"/>
    <property type="project" value="UniProtKB-KW"/>
</dbReference>
<reference evidence="3 4" key="1">
    <citation type="submission" date="2017-06" db="EMBL/GenBank/DDBJ databases">
        <authorList>
            <person name="Kim H.J."/>
            <person name="Triplett B.A."/>
        </authorList>
    </citation>
    <scope>NUCLEOTIDE SEQUENCE [LARGE SCALE GENOMIC DNA]</scope>
    <source>
        <strain evidence="3 4">CGMCC 4.5593</strain>
    </source>
</reference>
<dbReference type="Gene3D" id="3.40.1350.10">
    <property type="match status" value="1"/>
</dbReference>
<dbReference type="Proteomes" id="UP000198362">
    <property type="component" value="Unassembled WGS sequence"/>
</dbReference>
<evidence type="ECO:0000313" key="4">
    <source>
        <dbReference type="Proteomes" id="UP000198362"/>
    </source>
</evidence>
<dbReference type="InterPro" id="IPR011856">
    <property type="entry name" value="tRNA_endonuc-like_dom_sf"/>
</dbReference>
<sequence length="120" mass="13535">MTVVRQAFGAWGERRAAQHLADESFRIVARNWRCPLGEIDIIAWDGDALVFCEVKTRRGLGFGVPAEAVVAAKARRLRRLGARWLALHTNAHPREIRFDVIAVLVRRPGNVEIDHIRGAF</sequence>
<dbReference type="PANTHER" id="PTHR34039:SF1">
    <property type="entry name" value="UPF0102 PROTEIN YRAN"/>
    <property type="match status" value="1"/>
</dbReference>
<evidence type="ECO:0000256" key="2">
    <source>
        <dbReference type="HAMAP-Rule" id="MF_00048"/>
    </source>
</evidence>
<accession>A0A239PE93</accession>
<dbReference type="Pfam" id="PF02021">
    <property type="entry name" value="UPF0102"/>
    <property type="match status" value="1"/>
</dbReference>
<name>A0A239PE93_9ACTN</name>
<evidence type="ECO:0000313" key="3">
    <source>
        <dbReference type="EMBL" id="SNT64719.1"/>
    </source>
</evidence>